<reference evidence="1 2" key="1">
    <citation type="submission" date="2020-08" db="EMBL/GenBank/DDBJ databases">
        <title>Genome public.</title>
        <authorList>
            <person name="Liu C."/>
            <person name="Sun Q."/>
        </authorList>
    </citation>
    <scope>NUCLEOTIDE SEQUENCE [LARGE SCALE GENOMIC DNA]</scope>
    <source>
        <strain evidence="1 2">NSJ-7</strain>
    </source>
</reference>
<evidence type="ECO:0000313" key="2">
    <source>
        <dbReference type="Proteomes" id="UP000635828"/>
    </source>
</evidence>
<proteinExistence type="predicted"/>
<evidence type="ECO:0000313" key="1">
    <source>
        <dbReference type="EMBL" id="MBC5679304.1"/>
    </source>
</evidence>
<gene>
    <name evidence="1" type="ORF">H8S22_17745</name>
</gene>
<name>A0ABR7FVR4_9FIRM</name>
<dbReference type="Proteomes" id="UP000635828">
    <property type="component" value="Unassembled WGS sequence"/>
</dbReference>
<organism evidence="1 2">
    <name type="scientific">Anaerostipes hominis</name>
    <name type="common">ex Liu et al. 2021</name>
    <dbReference type="NCBI Taxonomy" id="2763018"/>
    <lineage>
        <taxon>Bacteria</taxon>
        <taxon>Bacillati</taxon>
        <taxon>Bacillota</taxon>
        <taxon>Clostridia</taxon>
        <taxon>Lachnospirales</taxon>
        <taxon>Lachnospiraceae</taxon>
        <taxon>Anaerostipes</taxon>
    </lineage>
</organism>
<dbReference type="RefSeq" id="WP_158221721.1">
    <property type="nucleotide sequence ID" value="NZ_JACOOS010000046.1"/>
</dbReference>
<protein>
    <submittedName>
        <fullName evidence="1">Uncharacterized protein</fullName>
    </submittedName>
</protein>
<accession>A0ABR7FVR4</accession>
<keyword evidence="2" id="KW-1185">Reference proteome</keyword>
<comment type="caution">
    <text evidence="1">The sequence shown here is derived from an EMBL/GenBank/DDBJ whole genome shotgun (WGS) entry which is preliminary data.</text>
</comment>
<sequence length="47" mass="5579">MKRVAEIKETAELLLGVSRDVKEVMLIILRWKNERNNGQRERTGLKR</sequence>
<dbReference type="EMBL" id="JACOOS010000046">
    <property type="protein sequence ID" value="MBC5679304.1"/>
    <property type="molecule type" value="Genomic_DNA"/>
</dbReference>